<proteinExistence type="predicted"/>
<reference evidence="2 3" key="2">
    <citation type="journal article" date="2011" name="J. Antibiot.">
        <title>Furaquinocins I and J: novel polyketide isoprenoid hybrid compounds from Streptomyces reveromyceticus SN-593.</title>
        <authorList>
            <person name="Panthee S."/>
            <person name="Takahashi S."/>
            <person name="Takagi H."/>
            <person name="Nogawa T."/>
            <person name="Oowada E."/>
            <person name="Uramoto M."/>
            <person name="Osada H."/>
        </authorList>
    </citation>
    <scope>NUCLEOTIDE SEQUENCE [LARGE SCALE GENOMIC DNA]</scope>
    <source>
        <strain evidence="2 3">SN-593</strain>
    </source>
</reference>
<feature type="region of interest" description="Disordered" evidence="1">
    <location>
        <begin position="241"/>
        <end position="265"/>
    </location>
</feature>
<reference evidence="2 3" key="3">
    <citation type="journal article" date="2011" name="Nat. Chem. Biol.">
        <title>Reveromycin A biosynthesis uses RevG and RevJ for stereospecific spiroacetal formation.</title>
        <authorList>
            <person name="Takahashi S."/>
            <person name="Toyoda A."/>
            <person name="Sekiyama Y."/>
            <person name="Takagi H."/>
            <person name="Nogawa T."/>
            <person name="Uramoto M."/>
            <person name="Suzuki R."/>
            <person name="Koshino H."/>
            <person name="Kumano T."/>
            <person name="Panthee S."/>
            <person name="Dairi T."/>
            <person name="Ishikawa J."/>
            <person name="Ikeda H."/>
            <person name="Sakaki Y."/>
            <person name="Osada H."/>
        </authorList>
    </citation>
    <scope>NUCLEOTIDE SEQUENCE [LARGE SCALE GENOMIC DNA]</scope>
    <source>
        <strain evidence="2 3">SN-593</strain>
    </source>
</reference>
<gene>
    <name evidence="2" type="ORF">RVR_4193</name>
</gene>
<reference evidence="2 3" key="4">
    <citation type="journal article" date="2020" name="Sci. Rep.">
        <title>beta-carboline chemical signals induce reveromycin production through a LuxR family regulator in Streptomyces sp. SN-593.</title>
        <authorList>
            <person name="Panthee S."/>
            <person name="Kito N."/>
            <person name="Hayashi T."/>
            <person name="Shimizu T."/>
            <person name="Ishikawa J."/>
            <person name="Hamamoto H."/>
            <person name="Osada H."/>
            <person name="Takahashi S."/>
        </authorList>
    </citation>
    <scope>NUCLEOTIDE SEQUENCE [LARGE SCALE GENOMIC DNA]</scope>
    <source>
        <strain evidence="2 3">SN-593</strain>
    </source>
</reference>
<dbReference type="KEGG" id="arev:RVR_4193"/>
<reference evidence="2 3" key="1">
    <citation type="journal article" date="2010" name="J. Bacteriol.">
        <title>Biochemical characterization of a novel indole prenyltransferase from Streptomyces sp. SN-593.</title>
        <authorList>
            <person name="Takahashi S."/>
            <person name="Takagi H."/>
            <person name="Toyoda A."/>
            <person name="Uramoto M."/>
            <person name="Nogawa T."/>
            <person name="Ueki M."/>
            <person name="Sakaki Y."/>
            <person name="Osada H."/>
        </authorList>
    </citation>
    <scope>NUCLEOTIDE SEQUENCE [LARGE SCALE GENOMIC DNA]</scope>
    <source>
        <strain evidence="2 3">SN-593</strain>
    </source>
</reference>
<evidence type="ECO:0000313" key="3">
    <source>
        <dbReference type="Proteomes" id="UP000595703"/>
    </source>
</evidence>
<evidence type="ECO:0000313" key="2">
    <source>
        <dbReference type="EMBL" id="BBA98127.1"/>
    </source>
</evidence>
<keyword evidence="3" id="KW-1185">Reference proteome</keyword>
<sequence length="265" mass="29196">MSYRGLILDFGGVLTTRMRLNGQAFEKSEGLVPGAYFAALNDHPEGVRVYADLEVGRATQEDWNQTIGTILGIDPTDLMRRALANLRPEAVIIDAVERARTAGMRRRADSRETCAKAKREPTVMSWPSLRRMANTTCRVPKSWSRRGPVHARRPVAGSPRAFRVASESVSTAVTVLQSRHALDPIMSSTRFMEAGVRLQEAAGRRFASAAVQGTMGQFKSSPLPLEASALSLVSEEGGRGTGVCWDEQPNDALMRGNRQPDRRMW</sequence>
<dbReference type="EMBL" id="AP018365">
    <property type="protein sequence ID" value="BBA98127.1"/>
    <property type="molecule type" value="Genomic_DNA"/>
</dbReference>
<accession>A0A7U3VNX1</accession>
<dbReference type="RefSeq" id="WP_237404754.1">
    <property type="nucleotide sequence ID" value="NZ_AP018365.1"/>
</dbReference>
<organism evidence="2 3">
    <name type="scientific">Actinacidiphila reveromycinica</name>
    <dbReference type="NCBI Taxonomy" id="659352"/>
    <lineage>
        <taxon>Bacteria</taxon>
        <taxon>Bacillati</taxon>
        <taxon>Actinomycetota</taxon>
        <taxon>Actinomycetes</taxon>
        <taxon>Kitasatosporales</taxon>
        <taxon>Streptomycetaceae</taxon>
        <taxon>Actinacidiphila</taxon>
    </lineage>
</organism>
<protein>
    <submittedName>
        <fullName evidence="2">Uncharacterized protein</fullName>
    </submittedName>
</protein>
<evidence type="ECO:0000256" key="1">
    <source>
        <dbReference type="SAM" id="MobiDB-lite"/>
    </source>
</evidence>
<dbReference type="AlphaFoldDB" id="A0A7U3VNX1"/>
<name>A0A7U3VNX1_9ACTN</name>
<dbReference type="Proteomes" id="UP000595703">
    <property type="component" value="Chromosome"/>
</dbReference>